<dbReference type="Gene3D" id="3.30.70.270">
    <property type="match status" value="2"/>
</dbReference>
<evidence type="ECO:0000256" key="8">
    <source>
        <dbReference type="SAM" id="MobiDB-lite"/>
    </source>
</evidence>
<evidence type="ECO:0000256" key="3">
    <source>
        <dbReference type="ARBA" id="ARBA00022722"/>
    </source>
</evidence>
<gene>
    <name evidence="10" type="ORF">GPECTOR_5000g1276</name>
</gene>
<evidence type="ECO:0000256" key="5">
    <source>
        <dbReference type="ARBA" id="ARBA00022801"/>
    </source>
</evidence>
<dbReference type="EMBL" id="LSYV01000001">
    <property type="protein sequence ID" value="KXZ57050.1"/>
    <property type="molecule type" value="Genomic_DNA"/>
</dbReference>
<evidence type="ECO:0000256" key="4">
    <source>
        <dbReference type="ARBA" id="ARBA00022759"/>
    </source>
</evidence>
<keyword evidence="2" id="KW-0548">Nucleotidyltransferase</keyword>
<dbReference type="CDD" id="cd01647">
    <property type="entry name" value="RT_LTR"/>
    <property type="match status" value="1"/>
</dbReference>
<feature type="compositionally biased region" description="Gly residues" evidence="8">
    <location>
        <begin position="267"/>
        <end position="297"/>
    </location>
</feature>
<evidence type="ECO:0000256" key="7">
    <source>
        <dbReference type="SAM" id="Coils"/>
    </source>
</evidence>
<evidence type="ECO:0000256" key="6">
    <source>
        <dbReference type="ARBA" id="ARBA00022918"/>
    </source>
</evidence>
<keyword evidence="7" id="KW-0175">Coiled coil</keyword>
<feature type="compositionally biased region" description="Low complexity" evidence="8">
    <location>
        <begin position="444"/>
        <end position="464"/>
    </location>
</feature>
<feature type="region of interest" description="Disordered" evidence="8">
    <location>
        <begin position="980"/>
        <end position="1002"/>
    </location>
</feature>
<dbReference type="InterPro" id="IPR036397">
    <property type="entry name" value="RNaseH_sf"/>
</dbReference>
<evidence type="ECO:0000256" key="2">
    <source>
        <dbReference type="ARBA" id="ARBA00022695"/>
    </source>
</evidence>
<feature type="compositionally biased region" description="Low complexity" evidence="8">
    <location>
        <begin position="1092"/>
        <end position="1105"/>
    </location>
</feature>
<keyword evidence="11" id="KW-1185">Reference proteome</keyword>
<dbReference type="PROSITE" id="PS50994">
    <property type="entry name" value="INTEGRASE"/>
    <property type="match status" value="1"/>
</dbReference>
<keyword evidence="4" id="KW-0255">Endonuclease</keyword>
<feature type="region of interest" description="Disordered" evidence="8">
    <location>
        <begin position="1218"/>
        <end position="1255"/>
    </location>
</feature>
<dbReference type="InterPro" id="IPR012337">
    <property type="entry name" value="RNaseH-like_sf"/>
</dbReference>
<feature type="region of interest" description="Disordered" evidence="8">
    <location>
        <begin position="1809"/>
        <end position="1831"/>
    </location>
</feature>
<evidence type="ECO:0000313" key="10">
    <source>
        <dbReference type="EMBL" id="KXZ57050.1"/>
    </source>
</evidence>
<comment type="caution">
    <text evidence="10">The sequence shown here is derived from an EMBL/GenBank/DDBJ whole genome shotgun (WGS) entry which is preliminary data.</text>
</comment>
<dbReference type="InterPro" id="IPR043128">
    <property type="entry name" value="Rev_trsase/Diguanyl_cyclase"/>
</dbReference>
<keyword evidence="1" id="KW-0808">Transferase</keyword>
<keyword evidence="5" id="KW-0378">Hydrolase</keyword>
<evidence type="ECO:0000313" key="11">
    <source>
        <dbReference type="Proteomes" id="UP000075714"/>
    </source>
</evidence>
<dbReference type="GO" id="GO:0015074">
    <property type="term" value="P:DNA integration"/>
    <property type="evidence" value="ECO:0007669"/>
    <property type="project" value="InterPro"/>
</dbReference>
<dbReference type="PANTHER" id="PTHR37984:SF5">
    <property type="entry name" value="PROTEIN NYNRIN-LIKE"/>
    <property type="match status" value="1"/>
</dbReference>
<dbReference type="InterPro" id="IPR050951">
    <property type="entry name" value="Retrovirus_Pol_polyprotein"/>
</dbReference>
<dbReference type="OrthoDB" id="543541at2759"/>
<dbReference type="Pfam" id="PF17921">
    <property type="entry name" value="Integrase_H2C2"/>
    <property type="match status" value="1"/>
</dbReference>
<protein>
    <recommendedName>
        <fullName evidence="9">Integrase catalytic domain-containing protein</fullName>
    </recommendedName>
</protein>
<feature type="domain" description="Integrase catalytic" evidence="9">
    <location>
        <begin position="2383"/>
        <end position="2547"/>
    </location>
</feature>
<dbReference type="InterPro" id="IPR000477">
    <property type="entry name" value="RT_dom"/>
</dbReference>
<dbReference type="InterPro" id="IPR001584">
    <property type="entry name" value="Integrase_cat-core"/>
</dbReference>
<sequence>MPSAVPDPPVFSHKAKDWPAFRLAVDLWVMKSESAGHVNQVLLAKILLAGMPGVQGGNYNQTLADWCATEGKALLAEHRVKAAGLNVVPYQGSPIEDAAGREVMPDLVSHIMRSLGRRFTADDPSMQAAFRDFVIGPKEDPNSAGARFGAICAALSLSAYPMRRRTERFLEAVLASHWVCKAHIDTTVRMANRDRAPEDASGWVLQDCVREATSIYGAFRSEQDKADVQAAKRGVKALITSAVSADDNAHDGSVVLAALAPAAPPGNRGGSAGPSGGGGCGGGGSRGGGGGRGGGSGRGDERKPVWPRSLPGPVTGSTGDCTHCGSKSHSRDFCHGFARTGRPTAHKNYPGSVNYDDKLEKVLQEQATHEPQPASFTARPAILPSALARASTLGASEAFQLAVGADGSVNLRLGTALNGAGRDVVLRTVGKLVDEINQTLHPKPAALASTSTAATHGSASPSGGQPDIEVEVASAINRQRTTKVGQLQYFANESLQEGYALQAADGRLVLFERTGPDTMFDSSQLLPRWVVDHLGLVMRPYSGSLGSVGGPGRILGVVDVTIVCNAGTPLERRLTRASLVVPDEDAGGIFDVLVGRGVLDRLAARVDCGPKPGVEHSPCYDLETGAGLEPRGFMPTSAKPLRSAGPCTAAARVLAFVTTSGASGGNDEEYGEHDDEGQLDDLEFGDDLGEGIGTYQEEPLALAVRSAAAGVVAAAPKRKHSLDTCLYWALAGNFTVTSHYLLESPGLPLPVRPEILQPWDNQRPALTLKEAAALKLDDLRWKPEAMKAVAAGDIYRPSRGPGKLAALRRDPRFRQEMEKILQVARDFGSVEAVVCCPRTVIHLHDVEGHRRARGGVPGLRGHCGAHPFHTATLGYDPNLSGTLAVIREDVVQALPLLPAHAEDPGVHSHDPKPIRDSNGTALLQYTRTLKGGSLLVQSHSHPAEATSIALGHVPVLPVGSMGVGLLLSDEFLTVNNGQPAPSSGTACGEEVLDPAPSSGTACGEEVLDQEVKKLEQDIADLRYAYHRQQSRLAAIRYDRWHTRTLRRLHARQRKEAEVKRELQQQLRKEEQRREKRAWLQARAQRWAVAAGLAAPKPKASPSVVPTMPPSPMPSKHLRIKQGLNVSMLLLLLLCWRVAGAAPTIVPSATGCTVNNWDTPSGSARALSQVRQGPQIRMTSVGPMPPPGSMLGGPPFPDTSCMARPSVGMHAALVTSCQGQKSTDDGAGDASPANATTADGTRSVPPRSNFTKDPDQGYIWCERSDMNPQAAASLKALLKEREPIFARSLKDLGCYKGELGEMRITLQHDRAVWSGPRRHSPLEVEIQDAKCNELREAGIIRPSNSTKYAMNSTMPAKKAADGTWTDRRYCCDARRLNDATVPDKYCPPLPEELFERIGGRRWLTKADCRAAFNQIPLHLDDQEKTSFWWGNSLWCYVRCMYGARNATAVWQRVISHHIRKAGLQDVVFAFVDDCLIASNTAEEHEEHLRRFLDMMDGIGLKLHPEKTIVAADCVEFLGHMVSADGLQPTEAKIAAIQAIQPPRTLTELQSILGMVNYYRCYLPAYSDIVQPLYELTRKGVVWGPETWQPRHQAALDQVKSEFSKEGLILRRVDPSRPLILHTDFSEVGISAVLGQQDDQGNEYLCACVSRSLNVHERNYTSYKGEMLAACWAMKVLRPYLHGRHFTLVTDHAPLLWLMENENLTGQYARWALIMQDYCFDVMHRPGVLHHNADALSRSPVASNHDGTGARLEEDSDPRTPAPRLVTSLPRAPVATALALMSSGQALAASARAQVSVLAALSGVGESLSPSAEELLGGGNGLATDPTDRPPDPALTAAEQRIRELNITSNRIVRELARSLRATALESPRPRLVNGTVTVMLDTSLLSHHFLEQAHTQGLVMVECGTSAATALEAALRAGWRIRRYMTVGVPTTEHPRLKRRLGWLRASYPQQLKGRAIDVPWGPLPADEPVTEGHLVANGARNPLQWLVVGNLDATGANPERALQLIGALQSLQPRLPPGFLLTSADLPDSEERFGGSFTVDQARLGCSQHRLLRCWTNLGGATHLQRVTHHATWATLSKPAADALPGRVLPVALEPRAQPYLAADVPGRPVVMLPPGDLRSLALPSLQSELPSRLSASEVAAVLDIDAASITAPGPSAGGHDDAAIGALFDGVNTPAVERIFSAAQALQRAFVTPHHMARLSPKPAPTHQLGGGLEEYLASESPAAFVTVALQHNQCDMSWHTSLVAKVADAQEQAQGVSCDPWDDQPLLHYLMHGHSPSGVAGEAARRVVRRATNYRFDGLSQRLYRLMPNGTTREVPSPERRQSLIEEAHHRLGHWGARRTLGLLQNGHWWQGMSRDVEYVVNRCTLCDRANSSGNVVPSQLHSLPLRGPFYRWHVDLAGDLTPTPEGYRYVLVCVEAWTKHVEMIPLRTKGSQEVANAFLANVLARFSAPAEVVSDGGTEFQGAFAALLEQCFIDHRVTSPNHPQANGAAERVVQICKRALRKYCAEQGTTAAWVDYLPWILLGYRCSAQASTGKSPFELMYGAPPMVPVGTRHVFEAPLNPDQEPHQADQLLRLRADAVQRAAPAVGSNLLIAQHRDQHRYARVRAGGYKPRFTNFTVGDYVYVMLRNRNNTLQLPARETILRIVDAWRTSPTSGTTAPPVPAAPLSSTWAALRSSLLSFPTVRVTPQRQGPCPRPRP</sequence>
<dbReference type="Pfam" id="PF00665">
    <property type="entry name" value="rve"/>
    <property type="match status" value="1"/>
</dbReference>
<feature type="region of interest" description="Disordered" evidence="8">
    <location>
        <begin position="265"/>
        <end position="328"/>
    </location>
</feature>
<dbReference type="SUPFAM" id="SSF56672">
    <property type="entry name" value="DNA/RNA polymerases"/>
    <property type="match status" value="1"/>
</dbReference>
<dbReference type="InterPro" id="IPR043502">
    <property type="entry name" value="DNA/RNA_pol_sf"/>
</dbReference>
<dbReference type="GO" id="GO:0003676">
    <property type="term" value="F:nucleic acid binding"/>
    <property type="evidence" value="ECO:0007669"/>
    <property type="project" value="InterPro"/>
</dbReference>
<dbReference type="SUPFAM" id="SSF53098">
    <property type="entry name" value="Ribonuclease H-like"/>
    <property type="match status" value="1"/>
</dbReference>
<dbReference type="Proteomes" id="UP000075714">
    <property type="component" value="Unassembled WGS sequence"/>
</dbReference>
<name>A0A150H605_GONPE</name>
<feature type="region of interest" description="Disordered" evidence="8">
    <location>
        <begin position="1092"/>
        <end position="1113"/>
    </location>
</feature>
<dbReference type="GO" id="GO:0004519">
    <property type="term" value="F:endonuclease activity"/>
    <property type="evidence" value="ECO:0007669"/>
    <property type="project" value="UniProtKB-KW"/>
</dbReference>
<feature type="coiled-coil region" evidence="7">
    <location>
        <begin position="1004"/>
        <end position="1073"/>
    </location>
</feature>
<dbReference type="Pfam" id="PF00078">
    <property type="entry name" value="RVT_1"/>
    <property type="match status" value="1"/>
</dbReference>
<reference evidence="11" key="1">
    <citation type="journal article" date="2016" name="Nat. Commun.">
        <title>The Gonium pectorale genome demonstrates co-option of cell cycle regulation during the evolution of multicellularity.</title>
        <authorList>
            <person name="Hanschen E.R."/>
            <person name="Marriage T.N."/>
            <person name="Ferris P.J."/>
            <person name="Hamaji T."/>
            <person name="Toyoda A."/>
            <person name="Fujiyama A."/>
            <person name="Neme R."/>
            <person name="Noguchi H."/>
            <person name="Minakuchi Y."/>
            <person name="Suzuki M."/>
            <person name="Kawai-Toyooka H."/>
            <person name="Smith D.R."/>
            <person name="Sparks H."/>
            <person name="Anderson J."/>
            <person name="Bakaric R."/>
            <person name="Luria V."/>
            <person name="Karger A."/>
            <person name="Kirschner M.W."/>
            <person name="Durand P.M."/>
            <person name="Michod R.E."/>
            <person name="Nozaki H."/>
            <person name="Olson B.J."/>
        </authorList>
    </citation>
    <scope>NUCLEOTIDE SEQUENCE [LARGE SCALE GENOMIC DNA]</scope>
    <source>
        <strain evidence="11">NIES-2863</strain>
    </source>
</reference>
<dbReference type="Gene3D" id="3.10.10.10">
    <property type="entry name" value="HIV Type 1 Reverse Transcriptase, subunit A, domain 1"/>
    <property type="match status" value="1"/>
</dbReference>
<dbReference type="GO" id="GO:0016787">
    <property type="term" value="F:hydrolase activity"/>
    <property type="evidence" value="ECO:0007669"/>
    <property type="project" value="UniProtKB-KW"/>
</dbReference>
<evidence type="ECO:0000259" key="9">
    <source>
        <dbReference type="PROSITE" id="PS50994"/>
    </source>
</evidence>
<dbReference type="InterPro" id="IPR041373">
    <property type="entry name" value="RT_RNaseH"/>
</dbReference>
<accession>A0A150H605</accession>
<keyword evidence="6" id="KW-0695">RNA-directed DNA polymerase</keyword>
<organism evidence="10 11">
    <name type="scientific">Gonium pectorale</name>
    <name type="common">Green alga</name>
    <dbReference type="NCBI Taxonomy" id="33097"/>
    <lineage>
        <taxon>Eukaryota</taxon>
        <taxon>Viridiplantae</taxon>
        <taxon>Chlorophyta</taxon>
        <taxon>core chlorophytes</taxon>
        <taxon>Chlorophyceae</taxon>
        <taxon>CS clade</taxon>
        <taxon>Chlamydomonadales</taxon>
        <taxon>Volvocaceae</taxon>
        <taxon>Gonium</taxon>
    </lineage>
</organism>
<dbReference type="STRING" id="33097.A0A150H605"/>
<dbReference type="Pfam" id="PF17917">
    <property type="entry name" value="RT_RNaseH"/>
    <property type="match status" value="1"/>
</dbReference>
<feature type="region of interest" description="Disordered" evidence="8">
    <location>
        <begin position="1736"/>
        <end position="1762"/>
    </location>
</feature>
<dbReference type="CDD" id="cd09274">
    <property type="entry name" value="RNase_HI_RT_Ty3"/>
    <property type="match status" value="1"/>
</dbReference>
<dbReference type="Gene3D" id="3.30.420.10">
    <property type="entry name" value="Ribonuclease H-like superfamily/Ribonuclease H"/>
    <property type="match status" value="1"/>
</dbReference>
<dbReference type="FunFam" id="3.30.70.270:FF:000063">
    <property type="entry name" value="Zinc knuckle domaincontaining protein"/>
    <property type="match status" value="1"/>
</dbReference>
<dbReference type="InterPro" id="IPR041588">
    <property type="entry name" value="Integrase_H2C2"/>
</dbReference>
<dbReference type="Gene3D" id="1.10.340.70">
    <property type="match status" value="1"/>
</dbReference>
<proteinExistence type="predicted"/>
<feature type="compositionally biased region" description="Polar residues" evidence="8">
    <location>
        <begin position="1232"/>
        <end position="1248"/>
    </location>
</feature>
<dbReference type="GO" id="GO:0003964">
    <property type="term" value="F:RNA-directed DNA polymerase activity"/>
    <property type="evidence" value="ECO:0007669"/>
    <property type="project" value="UniProtKB-KW"/>
</dbReference>
<feature type="region of interest" description="Disordered" evidence="8">
    <location>
        <begin position="444"/>
        <end position="466"/>
    </location>
</feature>
<dbReference type="PANTHER" id="PTHR37984">
    <property type="entry name" value="PROTEIN CBG26694"/>
    <property type="match status" value="1"/>
</dbReference>
<evidence type="ECO:0000256" key="1">
    <source>
        <dbReference type="ARBA" id="ARBA00022679"/>
    </source>
</evidence>
<keyword evidence="3" id="KW-0540">Nuclease</keyword>